<dbReference type="InterPro" id="IPR029526">
    <property type="entry name" value="PGBD"/>
</dbReference>
<accession>A0A2S2R5V8</accession>
<evidence type="ECO:0000313" key="2">
    <source>
        <dbReference type="EMBL" id="MBY85396.1"/>
    </source>
</evidence>
<feature type="domain" description="PiggyBac transposable element-derived protein" evidence="1">
    <location>
        <begin position="1"/>
        <end position="220"/>
    </location>
</feature>
<protein>
    <submittedName>
        <fullName evidence="2">PiggyBac transposable element-derived protein 2</fullName>
    </submittedName>
</protein>
<dbReference type="AlphaFoldDB" id="A0A2S2R5V8"/>
<dbReference type="OrthoDB" id="6600797at2759"/>
<dbReference type="PANTHER" id="PTHR46599:SF3">
    <property type="entry name" value="PIGGYBAC TRANSPOSABLE ELEMENT-DERIVED PROTEIN 4"/>
    <property type="match status" value="1"/>
</dbReference>
<dbReference type="Pfam" id="PF13843">
    <property type="entry name" value="DDE_Tnp_1_7"/>
    <property type="match status" value="1"/>
</dbReference>
<sequence>MVKFTGRNSNKQYMPKKTIKRGFKIWCLVDKQGYLWNFEIYTGKVVERAEKQLSARLVKQLSQPLQEKNHYLFFDNYFTNYPLMTYLKSKNINACGTVNLTRTFLPALKNDKHLTLGEYDWSIDEKSTSIVKWRNKRIVSLLSNFHNPTETRQVQRLCKDGSTTMVSCPIVLSKYNKHTRMNCVDKFDQNKKSCQIDRKAKKWWHRLFFNFIDAAVVNSYVLYKLQSGMNITMKNFRREISNNLVSKTLV</sequence>
<reference evidence="2" key="1">
    <citation type="submission" date="2018-04" db="EMBL/GenBank/DDBJ databases">
        <title>Transcriptome assembly of Sipha flava.</title>
        <authorList>
            <person name="Scully E.D."/>
            <person name="Geib S.M."/>
            <person name="Palmer N.A."/>
            <person name="Koch K."/>
            <person name="Bradshaw J."/>
            <person name="Heng-Moss T."/>
            <person name="Sarath G."/>
        </authorList>
    </citation>
    <scope>NUCLEOTIDE SEQUENCE</scope>
</reference>
<dbReference type="EMBL" id="GGMS01016193">
    <property type="protein sequence ID" value="MBY85396.1"/>
    <property type="molecule type" value="Transcribed_RNA"/>
</dbReference>
<name>A0A2S2R5V8_9HEMI</name>
<dbReference type="PANTHER" id="PTHR46599">
    <property type="entry name" value="PIGGYBAC TRANSPOSABLE ELEMENT-DERIVED PROTEIN 4"/>
    <property type="match status" value="1"/>
</dbReference>
<evidence type="ECO:0000259" key="1">
    <source>
        <dbReference type="Pfam" id="PF13843"/>
    </source>
</evidence>
<gene>
    <name evidence="2" type="primary">PGBD2_1</name>
    <name evidence="2" type="ORF">g.4158</name>
</gene>
<proteinExistence type="predicted"/>
<organism evidence="2">
    <name type="scientific">Sipha flava</name>
    <name type="common">yellow sugarcane aphid</name>
    <dbReference type="NCBI Taxonomy" id="143950"/>
    <lineage>
        <taxon>Eukaryota</taxon>
        <taxon>Metazoa</taxon>
        <taxon>Ecdysozoa</taxon>
        <taxon>Arthropoda</taxon>
        <taxon>Hexapoda</taxon>
        <taxon>Insecta</taxon>
        <taxon>Pterygota</taxon>
        <taxon>Neoptera</taxon>
        <taxon>Paraneoptera</taxon>
        <taxon>Hemiptera</taxon>
        <taxon>Sternorrhyncha</taxon>
        <taxon>Aphidomorpha</taxon>
        <taxon>Aphidoidea</taxon>
        <taxon>Aphididae</taxon>
        <taxon>Sipha</taxon>
    </lineage>
</organism>